<dbReference type="GeneID" id="54463092"/>
<dbReference type="AlphaFoldDB" id="A0A6A6YF55"/>
<gene>
    <name evidence="1 3" type="ORF">BDZ99DRAFT_478905</name>
</gene>
<evidence type="ECO:0000313" key="1">
    <source>
        <dbReference type="EMBL" id="KAF2807421.1"/>
    </source>
</evidence>
<reference evidence="3" key="3">
    <citation type="submission" date="2025-04" db="UniProtKB">
        <authorList>
            <consortium name="RefSeq"/>
        </authorList>
    </citation>
    <scope>IDENTIFICATION</scope>
    <source>
        <strain evidence="3">CBS 304.34</strain>
    </source>
</reference>
<reference evidence="1 3" key="1">
    <citation type="journal article" date="2020" name="Stud. Mycol.">
        <title>101 Dothideomycetes genomes: a test case for predicting lifestyles and emergence of pathogens.</title>
        <authorList>
            <person name="Haridas S."/>
            <person name="Albert R."/>
            <person name="Binder M."/>
            <person name="Bloem J."/>
            <person name="Labutti K."/>
            <person name="Salamov A."/>
            <person name="Andreopoulos B."/>
            <person name="Baker S."/>
            <person name="Barry K."/>
            <person name="Bills G."/>
            <person name="Bluhm B."/>
            <person name="Cannon C."/>
            <person name="Castanera R."/>
            <person name="Culley D."/>
            <person name="Daum C."/>
            <person name="Ezra D."/>
            <person name="Gonzalez J."/>
            <person name="Henrissat B."/>
            <person name="Kuo A."/>
            <person name="Liang C."/>
            <person name="Lipzen A."/>
            <person name="Lutzoni F."/>
            <person name="Magnuson J."/>
            <person name="Mondo S."/>
            <person name="Nolan M."/>
            <person name="Ohm R."/>
            <person name="Pangilinan J."/>
            <person name="Park H.-J."/>
            <person name="Ramirez L."/>
            <person name="Alfaro M."/>
            <person name="Sun H."/>
            <person name="Tritt A."/>
            <person name="Yoshinaga Y."/>
            <person name="Zwiers L.-H."/>
            <person name="Turgeon B."/>
            <person name="Goodwin S."/>
            <person name="Spatafora J."/>
            <person name="Crous P."/>
            <person name="Grigoriev I."/>
        </authorList>
    </citation>
    <scope>NUCLEOTIDE SEQUENCE</scope>
    <source>
        <strain evidence="1 3">CBS 304.34</strain>
    </source>
</reference>
<evidence type="ECO:0000313" key="3">
    <source>
        <dbReference type="RefSeq" id="XP_033574385.1"/>
    </source>
</evidence>
<dbReference type="Proteomes" id="UP000504636">
    <property type="component" value="Unplaced"/>
</dbReference>
<dbReference type="RefSeq" id="XP_033574385.1">
    <property type="nucleotide sequence ID" value="XM_033722199.1"/>
</dbReference>
<protein>
    <submittedName>
        <fullName evidence="1 3">Uncharacterized protein</fullName>
    </submittedName>
</protein>
<keyword evidence="2" id="KW-1185">Reference proteome</keyword>
<reference evidence="3" key="2">
    <citation type="submission" date="2020-04" db="EMBL/GenBank/DDBJ databases">
        <authorList>
            <consortium name="NCBI Genome Project"/>
        </authorList>
    </citation>
    <scope>NUCLEOTIDE SEQUENCE</scope>
    <source>
        <strain evidence="3">CBS 304.34</strain>
    </source>
</reference>
<dbReference type="EMBL" id="MU003705">
    <property type="protein sequence ID" value="KAF2807421.1"/>
    <property type="molecule type" value="Genomic_DNA"/>
</dbReference>
<name>A0A6A6YF55_9PEZI</name>
<sequence>MSITAAAAAASAALPPLPTAPSPYLCIGDETYPTTCSIRQSLIANGSCASYNQLQYCCNGGIIKPCGRSSSPTRRTYLEGQQEIPLAEAINGDSDGWRESVVTSWTDTYGLEVEPVCIWMAKSVEGGSASLPLSGKGCTKAVLSTTMSSDIFTTSELSGTSSTAPGGRVISASASYSSTVSITGSSFVVASRSQLQSPSLTSTSGGDRSIVPVWFIACLFMSHSLLN</sequence>
<organism evidence="1">
    <name type="scientific">Mytilinidion resinicola</name>
    <dbReference type="NCBI Taxonomy" id="574789"/>
    <lineage>
        <taxon>Eukaryota</taxon>
        <taxon>Fungi</taxon>
        <taxon>Dikarya</taxon>
        <taxon>Ascomycota</taxon>
        <taxon>Pezizomycotina</taxon>
        <taxon>Dothideomycetes</taxon>
        <taxon>Pleosporomycetidae</taxon>
        <taxon>Mytilinidiales</taxon>
        <taxon>Mytilinidiaceae</taxon>
        <taxon>Mytilinidion</taxon>
    </lineage>
</organism>
<proteinExistence type="predicted"/>
<accession>A0A6A6YF55</accession>
<evidence type="ECO:0000313" key="2">
    <source>
        <dbReference type="Proteomes" id="UP000504636"/>
    </source>
</evidence>